<evidence type="ECO:0000256" key="2">
    <source>
        <dbReference type="ARBA" id="ARBA00022512"/>
    </source>
</evidence>
<proteinExistence type="inferred from homology"/>
<name>W2S867_CYPE1</name>
<dbReference type="RefSeq" id="XP_008712646.1">
    <property type="nucleotide sequence ID" value="XM_008714424.1"/>
</dbReference>
<gene>
    <name evidence="9" type="ORF">HMPREF1541_09751</name>
</gene>
<dbReference type="HOGENOM" id="CLU_039662_1_0_1"/>
<feature type="signal peptide" evidence="7">
    <location>
        <begin position="1"/>
        <end position="16"/>
    </location>
</feature>
<evidence type="ECO:0000256" key="4">
    <source>
        <dbReference type="ARBA" id="ARBA00022729"/>
    </source>
</evidence>
<evidence type="ECO:0000256" key="5">
    <source>
        <dbReference type="ARBA" id="ARBA00038219"/>
    </source>
</evidence>
<evidence type="ECO:0000259" key="8">
    <source>
        <dbReference type="Pfam" id="PF22799"/>
    </source>
</evidence>
<dbReference type="InParanoid" id="W2S867"/>
<feature type="region of interest" description="Disordered" evidence="6">
    <location>
        <begin position="167"/>
        <end position="192"/>
    </location>
</feature>
<dbReference type="OrthoDB" id="5415592at2759"/>
<dbReference type="Pfam" id="PF22799">
    <property type="entry name" value="PIR1-like_C"/>
    <property type="match status" value="1"/>
</dbReference>
<dbReference type="InterPro" id="IPR054508">
    <property type="entry name" value="PIR1-like_C"/>
</dbReference>
<keyword evidence="10" id="KW-1185">Reference proteome</keyword>
<evidence type="ECO:0000313" key="10">
    <source>
        <dbReference type="Proteomes" id="UP000030752"/>
    </source>
</evidence>
<reference evidence="9 10" key="1">
    <citation type="submission" date="2013-03" db="EMBL/GenBank/DDBJ databases">
        <title>The Genome Sequence of Phialophora europaea CBS 101466.</title>
        <authorList>
            <consortium name="The Broad Institute Genomics Platform"/>
            <person name="Cuomo C."/>
            <person name="de Hoog S."/>
            <person name="Gorbushina A."/>
            <person name="Walker B."/>
            <person name="Young S.K."/>
            <person name="Zeng Q."/>
            <person name="Gargeya S."/>
            <person name="Fitzgerald M."/>
            <person name="Haas B."/>
            <person name="Abouelleil A."/>
            <person name="Allen A.W."/>
            <person name="Alvarado L."/>
            <person name="Arachchi H.M."/>
            <person name="Berlin A.M."/>
            <person name="Chapman S.B."/>
            <person name="Gainer-Dewar J."/>
            <person name="Goldberg J."/>
            <person name="Griggs A."/>
            <person name="Gujja S."/>
            <person name="Hansen M."/>
            <person name="Howarth C."/>
            <person name="Imamovic A."/>
            <person name="Ireland A."/>
            <person name="Larimer J."/>
            <person name="McCowan C."/>
            <person name="Murphy C."/>
            <person name="Pearson M."/>
            <person name="Poon T.W."/>
            <person name="Priest M."/>
            <person name="Roberts A."/>
            <person name="Saif S."/>
            <person name="Shea T."/>
            <person name="Sisk P."/>
            <person name="Sykes S."/>
            <person name="Wortman J."/>
            <person name="Nusbaum C."/>
            <person name="Birren B."/>
        </authorList>
    </citation>
    <scope>NUCLEOTIDE SEQUENCE [LARGE SCALE GENOMIC DNA]</scope>
    <source>
        <strain evidence="9 10">CBS 101466</strain>
    </source>
</reference>
<dbReference type="GO" id="GO:0009277">
    <property type="term" value="C:fungal-type cell wall"/>
    <property type="evidence" value="ECO:0007669"/>
    <property type="project" value="TreeGrafter"/>
</dbReference>
<keyword evidence="2" id="KW-0134">Cell wall</keyword>
<dbReference type="GO" id="GO:0005199">
    <property type="term" value="F:structural constituent of cell wall"/>
    <property type="evidence" value="ECO:0007669"/>
    <property type="project" value="TreeGrafter"/>
</dbReference>
<comment type="subcellular location">
    <subcellularLocation>
        <location evidence="1">Secreted</location>
        <location evidence="1">Cell wall</location>
    </subcellularLocation>
</comment>
<evidence type="ECO:0000313" key="9">
    <source>
        <dbReference type="EMBL" id="ETN44876.1"/>
    </source>
</evidence>
<dbReference type="GeneID" id="19977090"/>
<dbReference type="GO" id="GO:0031505">
    <property type="term" value="P:fungal-type cell wall organization"/>
    <property type="evidence" value="ECO:0007669"/>
    <property type="project" value="TreeGrafter"/>
</dbReference>
<feature type="domain" description="Cell wall mannoprotein PIR1-like C-terminal" evidence="8">
    <location>
        <begin position="212"/>
        <end position="285"/>
    </location>
</feature>
<keyword evidence="4 7" id="KW-0732">Signal</keyword>
<comment type="similarity">
    <text evidence="5">Belongs to the PIR protein family.</text>
</comment>
<evidence type="ECO:0000256" key="6">
    <source>
        <dbReference type="SAM" id="MobiDB-lite"/>
    </source>
</evidence>
<evidence type="ECO:0000256" key="7">
    <source>
        <dbReference type="SAM" id="SignalP"/>
    </source>
</evidence>
<keyword evidence="3" id="KW-0964">Secreted</keyword>
<evidence type="ECO:0000256" key="1">
    <source>
        <dbReference type="ARBA" id="ARBA00004191"/>
    </source>
</evidence>
<dbReference type="VEuPathDB" id="FungiDB:HMPREF1541_09751"/>
<dbReference type="EMBL" id="KB822713">
    <property type="protein sequence ID" value="ETN44876.1"/>
    <property type="molecule type" value="Genomic_DNA"/>
</dbReference>
<sequence length="299" mass="31582">MGSLLVPFLLLTLASSSPLARRQAVTDAIAPAAPPPPGCSPVFDGIFGVAVQNLTDGNDALDKRKNPIRRGECTTKTRTSRRCTCEDEAKPASATLPPMTVAQINQIADGQIQGSLHTVTMNPIDQIADGQIQNHRVTYAPAAYVPPTATATPAVATDSDLAAISQTTASPTSAGSDDLDPSDPTNDNDNDNDIAMVACLTDSSLQLQLSDGILTDAYARTGYIASNYQFQFDAPPQAEALFTSGWSVCGNGSLALGGSTVFWQCLSGDFYNLYDRWWASQCSEVVIRVVELVDCGTEG</sequence>
<dbReference type="PANTHER" id="PTHR47254:SF1">
    <property type="entry name" value="CELL WALL MANNOPROTEIN CIS3-RELATED"/>
    <property type="match status" value="1"/>
</dbReference>
<dbReference type="Proteomes" id="UP000030752">
    <property type="component" value="Unassembled WGS sequence"/>
</dbReference>
<accession>W2S867</accession>
<organism evidence="9 10">
    <name type="scientific">Cyphellophora europaea (strain CBS 101466)</name>
    <name type="common">Phialophora europaea</name>
    <dbReference type="NCBI Taxonomy" id="1220924"/>
    <lineage>
        <taxon>Eukaryota</taxon>
        <taxon>Fungi</taxon>
        <taxon>Dikarya</taxon>
        <taxon>Ascomycota</taxon>
        <taxon>Pezizomycotina</taxon>
        <taxon>Eurotiomycetes</taxon>
        <taxon>Chaetothyriomycetidae</taxon>
        <taxon>Chaetothyriales</taxon>
        <taxon>Cyphellophoraceae</taxon>
        <taxon>Cyphellophora</taxon>
    </lineage>
</organism>
<dbReference type="InterPro" id="IPR051153">
    <property type="entry name" value="Yeast_CWMannoprotein_PIR"/>
</dbReference>
<dbReference type="eggNOG" id="ENOG502QQD8">
    <property type="taxonomic scope" value="Eukaryota"/>
</dbReference>
<feature type="compositionally biased region" description="Acidic residues" evidence="6">
    <location>
        <begin position="177"/>
        <end position="192"/>
    </location>
</feature>
<feature type="chain" id="PRO_5004824214" description="Cell wall mannoprotein PIR1-like C-terminal domain-containing protein" evidence="7">
    <location>
        <begin position="17"/>
        <end position="299"/>
    </location>
</feature>
<evidence type="ECO:0000256" key="3">
    <source>
        <dbReference type="ARBA" id="ARBA00022525"/>
    </source>
</evidence>
<protein>
    <recommendedName>
        <fullName evidence="8">Cell wall mannoprotein PIR1-like C-terminal domain-containing protein</fullName>
    </recommendedName>
</protein>
<dbReference type="PANTHER" id="PTHR47254">
    <property type="entry name" value="CELL WALL MANNOPROTEIN CIS3-RELATED"/>
    <property type="match status" value="1"/>
</dbReference>
<dbReference type="AlphaFoldDB" id="W2S867"/>